<feature type="repeat" description="TPR" evidence="1">
    <location>
        <begin position="223"/>
        <end position="256"/>
    </location>
</feature>
<evidence type="ECO:0000256" key="1">
    <source>
        <dbReference type="PROSITE-ProRule" id="PRU00339"/>
    </source>
</evidence>
<sequence>MRKQILALSLGVASLSAVAQKAELKAAEKAIKKQEFNSAITSLNAAEKLIANADDKYKSKFYFLKGKAYAAKKDYKTSAEAINKLIAFEKQIGKSKYTGEAQPMLNKMIQDVSNKAINLYNNKKDYKNASEYFYLTYVLSPKDTSFVYNAAIASHQAKDLDTALKYYTELKDINYTGIETQYLATNKLTGKVENLGSKQQRDLMIKTKQYIKPENKVSESKYSTIVKNIAFILKEQGKTDEAIKALAEARKANPKDLNLLLNEADMYIKLKQMDKFGKLMSEAIALDPNNPTLYYNLGVVNFNQGRVEDAKKYYKKAVELKPDYGDAYMNLAVVVLDQDKAIVEEMNKNLSNFKKYDELALKQKEVYKEAIPYLEKADGLNRTMDTVKTLMNIYEVLEMEGKAKEYRDIYKSMK</sequence>
<dbReference type="InterPro" id="IPR011990">
    <property type="entry name" value="TPR-like_helical_dom_sf"/>
</dbReference>
<name>A0ABP1FE53_9FLAO</name>
<protein>
    <submittedName>
        <fullName evidence="3">Tetratricopeptide repeat-containing protein</fullName>
    </submittedName>
</protein>
<feature type="repeat" description="TPR" evidence="1">
    <location>
        <begin position="291"/>
        <end position="324"/>
    </location>
</feature>
<keyword evidence="2" id="KW-0732">Signal</keyword>
<dbReference type="Gene3D" id="1.25.40.10">
    <property type="entry name" value="Tetratricopeptide repeat domain"/>
    <property type="match status" value="2"/>
</dbReference>
<dbReference type="RefSeq" id="WP_348740210.1">
    <property type="nucleotide sequence ID" value="NZ_CAXJRC010000045.1"/>
</dbReference>
<dbReference type="PROSITE" id="PS50293">
    <property type="entry name" value="TPR_REGION"/>
    <property type="match status" value="1"/>
</dbReference>
<evidence type="ECO:0000313" key="3">
    <source>
        <dbReference type="EMBL" id="CAL2108621.1"/>
    </source>
</evidence>
<dbReference type="SUPFAM" id="SSF48452">
    <property type="entry name" value="TPR-like"/>
    <property type="match status" value="2"/>
</dbReference>
<dbReference type="PANTHER" id="PTHR44998">
    <property type="match status" value="1"/>
</dbReference>
<gene>
    <name evidence="3" type="ORF">T190115A13A_80196</name>
</gene>
<evidence type="ECO:0000313" key="4">
    <source>
        <dbReference type="Proteomes" id="UP001497602"/>
    </source>
</evidence>
<comment type="caution">
    <text evidence="3">The sequence shown here is derived from an EMBL/GenBank/DDBJ whole genome shotgun (WGS) entry which is preliminary data.</text>
</comment>
<dbReference type="InterPro" id="IPR019734">
    <property type="entry name" value="TPR_rpt"/>
</dbReference>
<dbReference type="SMART" id="SM00028">
    <property type="entry name" value="TPR"/>
    <property type="match status" value="4"/>
</dbReference>
<dbReference type="Pfam" id="PF13432">
    <property type="entry name" value="TPR_16"/>
    <property type="match status" value="1"/>
</dbReference>
<feature type="chain" id="PRO_5045041576" evidence="2">
    <location>
        <begin position="20"/>
        <end position="414"/>
    </location>
</feature>
<dbReference type="PANTHER" id="PTHR44998:SF1">
    <property type="entry name" value="UDP-N-ACETYLGLUCOSAMINE--PEPTIDE N-ACETYLGLUCOSAMINYLTRANSFERASE 110 KDA SUBUNIT"/>
    <property type="match status" value="1"/>
</dbReference>
<reference evidence="3 4" key="1">
    <citation type="submission" date="2024-05" db="EMBL/GenBank/DDBJ databases">
        <authorList>
            <person name="Duchaud E."/>
        </authorList>
    </citation>
    <scope>NUCLEOTIDE SEQUENCE [LARGE SCALE GENOMIC DNA]</scope>
    <source>
        <strain evidence="3">Ena-SAMPLE-TAB-13-05-2024-13:56:06:370-140305</strain>
    </source>
</reference>
<accession>A0ABP1FE53</accession>
<dbReference type="Pfam" id="PF00515">
    <property type="entry name" value="TPR_1"/>
    <property type="match status" value="1"/>
</dbReference>
<dbReference type="Pfam" id="PF13181">
    <property type="entry name" value="TPR_8"/>
    <property type="match status" value="1"/>
</dbReference>
<dbReference type="PROSITE" id="PS50005">
    <property type="entry name" value="TPR"/>
    <property type="match status" value="2"/>
</dbReference>
<keyword evidence="4" id="KW-1185">Reference proteome</keyword>
<dbReference type="Proteomes" id="UP001497602">
    <property type="component" value="Unassembled WGS sequence"/>
</dbReference>
<organism evidence="3 4">
    <name type="scientific">Tenacibaculum vairaonense</name>
    <dbReference type="NCBI Taxonomy" id="3137860"/>
    <lineage>
        <taxon>Bacteria</taxon>
        <taxon>Pseudomonadati</taxon>
        <taxon>Bacteroidota</taxon>
        <taxon>Flavobacteriia</taxon>
        <taxon>Flavobacteriales</taxon>
        <taxon>Flavobacteriaceae</taxon>
        <taxon>Tenacibaculum</taxon>
    </lineage>
</organism>
<feature type="signal peptide" evidence="2">
    <location>
        <begin position="1"/>
        <end position="19"/>
    </location>
</feature>
<dbReference type="EMBL" id="CAXJRC010000045">
    <property type="protein sequence ID" value="CAL2108621.1"/>
    <property type="molecule type" value="Genomic_DNA"/>
</dbReference>
<proteinExistence type="predicted"/>
<keyword evidence="1" id="KW-0802">TPR repeat</keyword>
<evidence type="ECO:0000256" key="2">
    <source>
        <dbReference type="SAM" id="SignalP"/>
    </source>
</evidence>